<dbReference type="PROSITE" id="PS51724">
    <property type="entry name" value="SPOR"/>
    <property type="match status" value="1"/>
</dbReference>
<dbReference type="Gene3D" id="3.30.70.1070">
    <property type="entry name" value="Sporulation related repeat"/>
    <property type="match status" value="1"/>
</dbReference>
<feature type="signal peptide" evidence="2">
    <location>
        <begin position="1"/>
        <end position="19"/>
    </location>
</feature>
<keyword evidence="2" id="KW-0732">Signal</keyword>
<evidence type="ECO:0000256" key="2">
    <source>
        <dbReference type="SAM" id="SignalP"/>
    </source>
</evidence>
<proteinExistence type="predicted"/>
<feature type="region of interest" description="Disordered" evidence="1">
    <location>
        <begin position="60"/>
        <end position="84"/>
    </location>
</feature>
<dbReference type="Proteomes" id="UP000502415">
    <property type="component" value="Chromosome"/>
</dbReference>
<keyword evidence="5" id="KW-1185">Reference proteome</keyword>
<sequence>MRFAFWSLLALNGALFAYGQGYLGAGGEEHEPARLKRQFNTPKLVLLDAGQAAAPAAVPADARDVAATPEQARAPAPAGSGAATATAPAASAGATLAAAAPTVAPAAAPAPPPAPRALACLDVGTLNAAQAKRFEARLAALDLGDRLPGARRETQEQEITNWLVHIPPQGSKEAAERKAGELRELGVGGDFYIIQGDTPMRYAISLGMFKTESGAQTLLANLNKQGVHSARILPRGPQSTRYSYRLRNLDEATRKRLANYAERFDGAEARSCGQG</sequence>
<evidence type="ECO:0000259" key="3">
    <source>
        <dbReference type="PROSITE" id="PS51724"/>
    </source>
</evidence>
<dbReference type="AlphaFoldDB" id="A0A7Z2W2F7"/>
<name>A0A7Z2W2F7_9BURK</name>
<dbReference type="InterPro" id="IPR036680">
    <property type="entry name" value="SPOR-like_sf"/>
</dbReference>
<gene>
    <name evidence="4" type="ORF">HH212_04445</name>
</gene>
<feature type="chain" id="PRO_5031504350" evidence="2">
    <location>
        <begin position="20"/>
        <end position="275"/>
    </location>
</feature>
<dbReference type="InterPro" id="IPR007730">
    <property type="entry name" value="SPOR-like_dom"/>
</dbReference>
<feature type="domain" description="SPOR" evidence="3">
    <location>
        <begin position="156"/>
        <end position="235"/>
    </location>
</feature>
<protein>
    <submittedName>
        <fullName evidence="4">SPOR domain-containing protein</fullName>
    </submittedName>
</protein>
<organism evidence="4 5">
    <name type="scientific">Massilia forsythiae</name>
    <dbReference type="NCBI Taxonomy" id="2728020"/>
    <lineage>
        <taxon>Bacteria</taxon>
        <taxon>Pseudomonadati</taxon>
        <taxon>Pseudomonadota</taxon>
        <taxon>Betaproteobacteria</taxon>
        <taxon>Burkholderiales</taxon>
        <taxon>Oxalobacteraceae</taxon>
        <taxon>Telluria group</taxon>
        <taxon>Massilia</taxon>
    </lineage>
</organism>
<reference evidence="4 5" key="1">
    <citation type="submission" date="2020-04" db="EMBL/GenBank/DDBJ databases">
        <title>Genome sequencing of novel species.</title>
        <authorList>
            <person name="Heo J."/>
            <person name="Kim S.-J."/>
            <person name="Kim J.-S."/>
            <person name="Hong S.-B."/>
            <person name="Kwon S.-W."/>
        </authorList>
    </citation>
    <scope>NUCLEOTIDE SEQUENCE [LARGE SCALE GENOMIC DNA]</scope>
    <source>
        <strain evidence="4 5">GN2-R2</strain>
    </source>
</reference>
<evidence type="ECO:0000313" key="4">
    <source>
        <dbReference type="EMBL" id="QJE03185.1"/>
    </source>
</evidence>
<feature type="compositionally biased region" description="Low complexity" evidence="1">
    <location>
        <begin position="72"/>
        <end position="84"/>
    </location>
</feature>
<evidence type="ECO:0000313" key="5">
    <source>
        <dbReference type="Proteomes" id="UP000502415"/>
    </source>
</evidence>
<dbReference type="KEGG" id="mfy:HH212_04445"/>
<dbReference type="EMBL" id="CP051685">
    <property type="protein sequence ID" value="QJE03185.1"/>
    <property type="molecule type" value="Genomic_DNA"/>
</dbReference>
<accession>A0A7Z2W2F7</accession>
<evidence type="ECO:0000256" key="1">
    <source>
        <dbReference type="SAM" id="MobiDB-lite"/>
    </source>
</evidence>
<dbReference type="GO" id="GO:0042834">
    <property type="term" value="F:peptidoglycan binding"/>
    <property type="evidence" value="ECO:0007669"/>
    <property type="project" value="InterPro"/>
</dbReference>